<dbReference type="PANTHER" id="PTHR36368:SF1">
    <property type="entry name" value="ATP-DEPENDENT CASEINOLYTIC PROTEASE_CROTONASE FAMILY PROTEIN"/>
    <property type="match status" value="1"/>
</dbReference>
<dbReference type="KEGG" id="qsa:O6P43_034050"/>
<keyword evidence="2" id="KW-0645">Protease</keyword>
<keyword evidence="2" id="KW-0378">Hydrolase</keyword>
<comment type="caution">
    <text evidence="2">The sequence shown here is derived from an EMBL/GenBank/DDBJ whole genome shotgun (WGS) entry which is preliminary data.</text>
</comment>
<reference evidence="2" key="1">
    <citation type="journal article" date="2023" name="Science">
        <title>Elucidation of the pathway for biosynthesis of saponin adjuvants from the soapbark tree.</title>
        <authorList>
            <person name="Reed J."/>
            <person name="Orme A."/>
            <person name="El-Demerdash A."/>
            <person name="Owen C."/>
            <person name="Martin L.B.B."/>
            <person name="Misra R.C."/>
            <person name="Kikuchi S."/>
            <person name="Rejzek M."/>
            <person name="Martin A.C."/>
            <person name="Harkess A."/>
            <person name="Leebens-Mack J."/>
            <person name="Louveau T."/>
            <person name="Stephenson M.J."/>
            <person name="Osbourn A."/>
        </authorList>
    </citation>
    <scope>NUCLEOTIDE SEQUENCE</scope>
    <source>
        <strain evidence="2">S10</strain>
    </source>
</reference>
<protein>
    <submittedName>
        <fullName evidence="2">ATP-dependent caseinolytic protease/crotonase family protein</fullName>
    </submittedName>
</protein>
<dbReference type="GO" id="GO:0008233">
    <property type="term" value="F:peptidase activity"/>
    <property type="evidence" value="ECO:0007669"/>
    <property type="project" value="UniProtKB-KW"/>
</dbReference>
<organism evidence="2 3">
    <name type="scientific">Quillaja saponaria</name>
    <name type="common">Soap bark tree</name>
    <dbReference type="NCBI Taxonomy" id="32244"/>
    <lineage>
        <taxon>Eukaryota</taxon>
        <taxon>Viridiplantae</taxon>
        <taxon>Streptophyta</taxon>
        <taxon>Embryophyta</taxon>
        <taxon>Tracheophyta</taxon>
        <taxon>Spermatophyta</taxon>
        <taxon>Magnoliopsida</taxon>
        <taxon>eudicotyledons</taxon>
        <taxon>Gunneridae</taxon>
        <taxon>Pentapetalae</taxon>
        <taxon>rosids</taxon>
        <taxon>fabids</taxon>
        <taxon>Fabales</taxon>
        <taxon>Quillajaceae</taxon>
        <taxon>Quillaja</taxon>
    </lineage>
</organism>
<gene>
    <name evidence="2" type="ORF">O6P43_034050</name>
</gene>
<evidence type="ECO:0000256" key="1">
    <source>
        <dbReference type="SAM" id="MobiDB-lite"/>
    </source>
</evidence>
<name>A0AAD7P7K8_QUISA</name>
<evidence type="ECO:0000313" key="3">
    <source>
        <dbReference type="Proteomes" id="UP001163823"/>
    </source>
</evidence>
<dbReference type="AlphaFoldDB" id="A0AAD7P7K8"/>
<feature type="region of interest" description="Disordered" evidence="1">
    <location>
        <begin position="57"/>
        <end position="76"/>
    </location>
</feature>
<proteinExistence type="predicted"/>
<accession>A0AAD7P7K8</accession>
<evidence type="ECO:0000313" key="2">
    <source>
        <dbReference type="EMBL" id="KAJ7944700.1"/>
    </source>
</evidence>
<dbReference type="EMBL" id="JARAOO010000014">
    <property type="protein sequence ID" value="KAJ7944700.1"/>
    <property type="molecule type" value="Genomic_DNA"/>
</dbReference>
<dbReference type="GO" id="GO:0006508">
    <property type="term" value="P:proteolysis"/>
    <property type="evidence" value="ECO:0007669"/>
    <property type="project" value="UniProtKB-KW"/>
</dbReference>
<keyword evidence="3" id="KW-1185">Reference proteome</keyword>
<sequence length="417" mass="46417">MEHSIATFRSFDSQIQVLGASSSLSLPSEPPDVGNWFSSYEYESPALGSIDNFGETASKERESVKHEENDGEKEPQFEKIRNRASENDYVYHENQCLSEVPGSFCSPSLHSEPPDIRNWFPSYVYESSALELCDTIEDFVSKGSECVGEEFLFQEINGDENVNSKGSVQCDSSEEKVKAMEPLRKGGDDVEGNKNVSAHNALHLENILAPCLNTLNNDISATEYEEELGLNLGSPACKSSREASFMSLPVSRSLKNNDNMSQKLVHGEDFIEERAEAKFQNENVALSEHDINSVLVNRSSAGKSASLINNENEGNELSVNGFITMRKNICKVAGDENSRKGTKPKKKLLKCSTNMETVQLASENDVVMKRKPLTERTNLQQSNALQITGRWCCPQKGKPNLGPPLKQLRLEQWVHRV</sequence>
<dbReference type="PANTHER" id="PTHR36368">
    <property type="entry name" value="ATP-DEPENDENT CASEINOLYTIC PROTEASE/CROTONASE FAMILY PROTEIN"/>
    <property type="match status" value="1"/>
</dbReference>
<dbReference type="Proteomes" id="UP001163823">
    <property type="component" value="Chromosome 14"/>
</dbReference>